<dbReference type="PaxDb" id="2903-EOD18833"/>
<dbReference type="Proteomes" id="UP000013827">
    <property type="component" value="Unassembled WGS sequence"/>
</dbReference>
<sequence>MMEDALSDLLAGLGLSRYAPIFEEEAITEVALLKSIGSTTFVSSMAELSMDEYAAEALRAELFGAEAPRSAPSVRPGLLTEESDDELALEENEEGGGARGAAVDVTGVSAATAAGLTVEGTLRKSGRPVSVRLRHRILDEQQKPSKRHLTSYHDAEEHEGTAEQDALICSEMASAAAEERLRLQRLSGAAGWCQLVKELGSEVEAAVGVGCELTRYPAVYVDKIEAVATSCLLAMRGAAAVGLGFDGTAPFAEHVWVQGPPEGARRAADWSVVVGEVEPLEERDPSERFSAKDLVRSALGEWLREWWRSTAPKLSIVDGRTPHEGYARVLGRYGVLNWLLFGCFNAPGWADEQLDGESILQLVQHGPVSERSAEEREAAQRRWAAFTQEAFVRLGPRRFDEMNAQIGQMNDGEISVDDLLARARYFMCPDNEDLHAALGQMIRG</sequence>
<evidence type="ECO:0000313" key="2">
    <source>
        <dbReference type="EnsemblProtists" id="EOD18833"/>
    </source>
</evidence>
<keyword evidence="3" id="KW-1185">Reference proteome</keyword>
<evidence type="ECO:0008006" key="4">
    <source>
        <dbReference type="Google" id="ProtNLM"/>
    </source>
</evidence>
<evidence type="ECO:0000256" key="1">
    <source>
        <dbReference type="SAM" id="MobiDB-lite"/>
    </source>
</evidence>
<accession>A0A0D3J5P8</accession>
<feature type="region of interest" description="Disordered" evidence="1">
    <location>
        <begin position="140"/>
        <end position="162"/>
    </location>
</feature>
<dbReference type="EnsemblProtists" id="EOD18833">
    <property type="protein sequence ID" value="EOD18833"/>
    <property type="gene ID" value="EMIHUDRAFT_209435"/>
</dbReference>
<name>A0A0D3J5P8_EMIH1</name>
<dbReference type="HOGENOM" id="CLU_626181_0_0_1"/>
<protein>
    <recommendedName>
        <fullName evidence="4">SAM domain-containing protein</fullName>
    </recommendedName>
</protein>
<feature type="compositionally biased region" description="Acidic residues" evidence="1">
    <location>
        <begin position="81"/>
        <end position="94"/>
    </location>
</feature>
<dbReference type="KEGG" id="ehx:EMIHUDRAFT_209435"/>
<reference evidence="3" key="1">
    <citation type="journal article" date="2013" name="Nature">
        <title>Pan genome of the phytoplankton Emiliania underpins its global distribution.</title>
        <authorList>
            <person name="Read B.A."/>
            <person name="Kegel J."/>
            <person name="Klute M.J."/>
            <person name="Kuo A."/>
            <person name="Lefebvre S.C."/>
            <person name="Maumus F."/>
            <person name="Mayer C."/>
            <person name="Miller J."/>
            <person name="Monier A."/>
            <person name="Salamov A."/>
            <person name="Young J."/>
            <person name="Aguilar M."/>
            <person name="Claverie J.M."/>
            <person name="Frickenhaus S."/>
            <person name="Gonzalez K."/>
            <person name="Herman E.K."/>
            <person name="Lin Y.C."/>
            <person name="Napier J."/>
            <person name="Ogata H."/>
            <person name="Sarno A.F."/>
            <person name="Shmutz J."/>
            <person name="Schroeder D."/>
            <person name="de Vargas C."/>
            <person name="Verret F."/>
            <person name="von Dassow P."/>
            <person name="Valentin K."/>
            <person name="Van de Peer Y."/>
            <person name="Wheeler G."/>
            <person name="Dacks J.B."/>
            <person name="Delwiche C.F."/>
            <person name="Dyhrman S.T."/>
            <person name="Glockner G."/>
            <person name="John U."/>
            <person name="Richards T."/>
            <person name="Worden A.Z."/>
            <person name="Zhang X."/>
            <person name="Grigoriev I.V."/>
            <person name="Allen A.E."/>
            <person name="Bidle K."/>
            <person name="Borodovsky M."/>
            <person name="Bowler C."/>
            <person name="Brownlee C."/>
            <person name="Cock J.M."/>
            <person name="Elias M."/>
            <person name="Gladyshev V.N."/>
            <person name="Groth M."/>
            <person name="Guda C."/>
            <person name="Hadaegh A."/>
            <person name="Iglesias-Rodriguez M.D."/>
            <person name="Jenkins J."/>
            <person name="Jones B.M."/>
            <person name="Lawson T."/>
            <person name="Leese F."/>
            <person name="Lindquist E."/>
            <person name="Lobanov A."/>
            <person name="Lomsadze A."/>
            <person name="Malik S.B."/>
            <person name="Marsh M.E."/>
            <person name="Mackinder L."/>
            <person name="Mock T."/>
            <person name="Mueller-Roeber B."/>
            <person name="Pagarete A."/>
            <person name="Parker M."/>
            <person name="Probert I."/>
            <person name="Quesneville H."/>
            <person name="Raines C."/>
            <person name="Rensing S.A."/>
            <person name="Riano-Pachon D.M."/>
            <person name="Richier S."/>
            <person name="Rokitta S."/>
            <person name="Shiraiwa Y."/>
            <person name="Soanes D.M."/>
            <person name="van der Giezen M."/>
            <person name="Wahlund T.M."/>
            <person name="Williams B."/>
            <person name="Wilson W."/>
            <person name="Wolfe G."/>
            <person name="Wurch L.L."/>
        </authorList>
    </citation>
    <scope>NUCLEOTIDE SEQUENCE</scope>
</reference>
<proteinExistence type="predicted"/>
<feature type="compositionally biased region" description="Basic and acidic residues" evidence="1">
    <location>
        <begin position="151"/>
        <end position="161"/>
    </location>
</feature>
<dbReference type="RefSeq" id="XP_005771262.1">
    <property type="nucleotide sequence ID" value="XM_005771205.1"/>
</dbReference>
<reference evidence="2" key="2">
    <citation type="submission" date="2024-10" db="UniProtKB">
        <authorList>
            <consortium name="EnsemblProtists"/>
        </authorList>
    </citation>
    <scope>IDENTIFICATION</scope>
</reference>
<evidence type="ECO:0000313" key="3">
    <source>
        <dbReference type="Proteomes" id="UP000013827"/>
    </source>
</evidence>
<organism evidence="2 3">
    <name type="scientific">Emiliania huxleyi (strain CCMP1516)</name>
    <dbReference type="NCBI Taxonomy" id="280463"/>
    <lineage>
        <taxon>Eukaryota</taxon>
        <taxon>Haptista</taxon>
        <taxon>Haptophyta</taxon>
        <taxon>Prymnesiophyceae</taxon>
        <taxon>Isochrysidales</taxon>
        <taxon>Noelaerhabdaceae</taxon>
        <taxon>Emiliania</taxon>
    </lineage>
</organism>
<dbReference type="AlphaFoldDB" id="A0A0D3J5P8"/>
<feature type="region of interest" description="Disordered" evidence="1">
    <location>
        <begin position="69"/>
        <end position="99"/>
    </location>
</feature>
<dbReference type="GeneID" id="17264380"/>